<dbReference type="EMBL" id="JACCBX010000002">
    <property type="protein sequence ID" value="NYE04255.1"/>
    <property type="molecule type" value="Genomic_DNA"/>
</dbReference>
<evidence type="ECO:0000256" key="1">
    <source>
        <dbReference type="ARBA" id="ARBA00022475"/>
    </source>
</evidence>
<reference evidence="7" key="2">
    <citation type="submission" date="2020-08" db="EMBL/GenBank/DDBJ databases">
        <title>The Agave Microbiome: Exploring the role of microbial communities in plant adaptations to desert environments.</title>
        <authorList>
            <person name="Partida-Martinez L.P."/>
        </authorList>
    </citation>
    <scope>NUCLEOTIDE SEQUENCE [LARGE SCALE GENOMIC DNA]</scope>
    <source>
        <strain evidence="7">AT2.8</strain>
    </source>
</reference>
<keyword evidence="1" id="KW-1003">Cell membrane</keyword>
<sequence length="56" mass="6286">MVLRATYILIIVTGGMLFFAAYSIPLSYYLKAILGIVMIGLFEMVIVRKQKGKKTT</sequence>
<evidence type="ECO:0000256" key="5">
    <source>
        <dbReference type="SAM" id="Phobius"/>
    </source>
</evidence>
<dbReference type="AlphaFoldDB" id="A0A852T8V6"/>
<comment type="caution">
    <text evidence="6">The sequence shown here is derived from an EMBL/GenBank/DDBJ whole genome shotgun (WGS) entry which is preliminary data.</text>
</comment>
<feature type="transmembrane region" description="Helical" evidence="5">
    <location>
        <begin position="28"/>
        <end position="47"/>
    </location>
</feature>
<keyword evidence="3 5" id="KW-1133">Transmembrane helix</keyword>
<accession>A0A852T8V6</accession>
<keyword evidence="4 5" id="KW-0472">Membrane</keyword>
<evidence type="ECO:0000256" key="3">
    <source>
        <dbReference type="ARBA" id="ARBA00022989"/>
    </source>
</evidence>
<evidence type="ECO:0000313" key="6">
    <source>
        <dbReference type="EMBL" id="NYE04255.1"/>
    </source>
</evidence>
<organism evidence="6 7">
    <name type="scientific">Neobacillus niacini</name>
    <dbReference type="NCBI Taxonomy" id="86668"/>
    <lineage>
        <taxon>Bacteria</taxon>
        <taxon>Bacillati</taxon>
        <taxon>Bacillota</taxon>
        <taxon>Bacilli</taxon>
        <taxon>Bacillales</taxon>
        <taxon>Bacillaceae</taxon>
        <taxon>Neobacillus</taxon>
    </lineage>
</organism>
<evidence type="ECO:0000256" key="4">
    <source>
        <dbReference type="ARBA" id="ARBA00023136"/>
    </source>
</evidence>
<reference evidence="7" key="1">
    <citation type="submission" date="2020-07" db="EMBL/GenBank/DDBJ databases">
        <authorList>
            <person name="Partida-Martinez L."/>
            <person name="Huntemann M."/>
            <person name="Clum A."/>
            <person name="Wang J."/>
            <person name="Palaniappan K."/>
            <person name="Ritter S."/>
            <person name="Chen I.-M."/>
            <person name="Stamatis D."/>
            <person name="Reddy T."/>
            <person name="O'Malley R."/>
            <person name="Daum C."/>
            <person name="Shapiro N."/>
            <person name="Ivanova N."/>
            <person name="Kyrpides N."/>
            <person name="Woyke T."/>
        </authorList>
    </citation>
    <scope>NUCLEOTIDE SEQUENCE [LARGE SCALE GENOMIC DNA]</scope>
    <source>
        <strain evidence="7">AT2.8</strain>
    </source>
</reference>
<feature type="transmembrane region" description="Helical" evidence="5">
    <location>
        <begin position="5"/>
        <end position="22"/>
    </location>
</feature>
<evidence type="ECO:0000313" key="7">
    <source>
        <dbReference type="Proteomes" id="UP000548423"/>
    </source>
</evidence>
<proteinExistence type="predicted"/>
<gene>
    <name evidence="6" type="ORF">F4694_000999</name>
</gene>
<protein>
    <submittedName>
        <fullName evidence="6">Uncharacterized protein</fullName>
    </submittedName>
</protein>
<evidence type="ECO:0000256" key="2">
    <source>
        <dbReference type="ARBA" id="ARBA00022692"/>
    </source>
</evidence>
<name>A0A852T8V6_9BACI</name>
<dbReference type="Proteomes" id="UP000548423">
    <property type="component" value="Unassembled WGS sequence"/>
</dbReference>
<dbReference type="InterPro" id="IPR010899">
    <property type="entry name" value="UPF0344"/>
</dbReference>
<keyword evidence="2 5" id="KW-0812">Transmembrane</keyword>
<dbReference type="Pfam" id="PF07457">
    <property type="entry name" value="DUF1516"/>
    <property type="match status" value="1"/>
</dbReference>